<dbReference type="Pfam" id="PF01225">
    <property type="entry name" value="Mur_ligase"/>
    <property type="match status" value="1"/>
</dbReference>
<accession>A0ABV8JKE2</accession>
<comment type="caution">
    <text evidence="3">The sequence shown here is derived from an EMBL/GenBank/DDBJ whole genome shotgun (WGS) entry which is preliminary data.</text>
</comment>
<dbReference type="Pfam" id="PF08245">
    <property type="entry name" value="Mur_ligase_M"/>
    <property type="match status" value="1"/>
</dbReference>
<dbReference type="EMBL" id="JBHSAW010000004">
    <property type="protein sequence ID" value="MFC4095019.1"/>
    <property type="molecule type" value="Genomic_DNA"/>
</dbReference>
<feature type="domain" description="Mur ligase central" evidence="2">
    <location>
        <begin position="108"/>
        <end position="280"/>
    </location>
</feature>
<dbReference type="Gene3D" id="3.40.1190.10">
    <property type="entry name" value="Mur-like, catalytic domain"/>
    <property type="match status" value="1"/>
</dbReference>
<dbReference type="SUPFAM" id="SSF51984">
    <property type="entry name" value="MurCD N-terminal domain"/>
    <property type="match status" value="1"/>
</dbReference>
<evidence type="ECO:0000259" key="1">
    <source>
        <dbReference type="Pfam" id="PF01225"/>
    </source>
</evidence>
<dbReference type="InterPro" id="IPR036565">
    <property type="entry name" value="Mur-like_cat_sf"/>
</dbReference>
<dbReference type="InterPro" id="IPR050061">
    <property type="entry name" value="MurCDEF_pg_biosynth"/>
</dbReference>
<dbReference type="GO" id="GO:0008763">
    <property type="term" value="F:UDP-N-acetylmuramate-L-alanine ligase activity"/>
    <property type="evidence" value="ECO:0007669"/>
    <property type="project" value="UniProtKB-EC"/>
</dbReference>
<dbReference type="SUPFAM" id="SSF53244">
    <property type="entry name" value="MurD-like peptide ligases, peptide-binding domain"/>
    <property type="match status" value="1"/>
</dbReference>
<keyword evidence="4" id="KW-1185">Reference proteome</keyword>
<name>A0ABV8JKE2_9FLAO</name>
<dbReference type="Gene3D" id="3.40.50.720">
    <property type="entry name" value="NAD(P)-binding Rossmann-like Domain"/>
    <property type="match status" value="1"/>
</dbReference>
<gene>
    <name evidence="3" type="primary">murC</name>
    <name evidence="3" type="ORF">ACFOUT_03980</name>
</gene>
<protein>
    <submittedName>
        <fullName evidence="3">UDP-N-acetylmuramate--L-alanine ligase</fullName>
        <ecNumber evidence="3">6.3.2.8</ecNumber>
    </submittedName>
</protein>
<feature type="domain" description="Mur ligase N-terminal catalytic" evidence="1">
    <location>
        <begin position="3"/>
        <end position="103"/>
    </location>
</feature>
<dbReference type="InterPro" id="IPR036615">
    <property type="entry name" value="Mur_ligase_C_dom_sf"/>
</dbReference>
<dbReference type="SUPFAM" id="SSF53623">
    <property type="entry name" value="MurD-like peptide ligases, catalytic domain"/>
    <property type="match status" value="1"/>
</dbReference>
<dbReference type="InterPro" id="IPR000713">
    <property type="entry name" value="Mur_ligase_N"/>
</dbReference>
<dbReference type="PANTHER" id="PTHR43445">
    <property type="entry name" value="UDP-N-ACETYLMURAMATE--L-ALANINE LIGASE-RELATED"/>
    <property type="match status" value="1"/>
</dbReference>
<evidence type="ECO:0000259" key="2">
    <source>
        <dbReference type="Pfam" id="PF08245"/>
    </source>
</evidence>
<dbReference type="Gene3D" id="3.90.190.20">
    <property type="entry name" value="Mur ligase, C-terminal domain"/>
    <property type="match status" value="1"/>
</dbReference>
<organism evidence="3 4">
    <name type="scientific">Euzebyella saccharophila</name>
    <dbReference type="NCBI Taxonomy" id="679664"/>
    <lineage>
        <taxon>Bacteria</taxon>
        <taxon>Pseudomonadati</taxon>
        <taxon>Bacteroidota</taxon>
        <taxon>Flavobacteriia</taxon>
        <taxon>Flavobacteriales</taxon>
        <taxon>Flavobacteriaceae</taxon>
        <taxon>Euzebyella</taxon>
    </lineage>
</organism>
<dbReference type="PANTHER" id="PTHR43445:SF5">
    <property type="entry name" value="UDP-N-ACETYLMURAMATE--L-ALANYL-GAMMA-D-GLUTAMYL-MESO-2,6-DIAMINOHEPTANDIOATE LIGASE"/>
    <property type="match status" value="1"/>
</dbReference>
<evidence type="ECO:0000313" key="3">
    <source>
        <dbReference type="EMBL" id="MFC4095019.1"/>
    </source>
</evidence>
<evidence type="ECO:0000313" key="4">
    <source>
        <dbReference type="Proteomes" id="UP001595814"/>
    </source>
</evidence>
<dbReference type="EC" id="6.3.2.8" evidence="3"/>
<proteinExistence type="predicted"/>
<dbReference type="InterPro" id="IPR013221">
    <property type="entry name" value="Mur_ligase_cen"/>
</dbReference>
<dbReference type="RefSeq" id="WP_192461252.1">
    <property type="nucleotide sequence ID" value="NZ_JACYFJ010000001.1"/>
</dbReference>
<dbReference type="Proteomes" id="UP001595814">
    <property type="component" value="Unassembled WGS sequence"/>
</dbReference>
<reference evidence="4" key="1">
    <citation type="journal article" date="2019" name="Int. J. Syst. Evol. Microbiol.">
        <title>The Global Catalogue of Microorganisms (GCM) 10K type strain sequencing project: providing services to taxonomists for standard genome sequencing and annotation.</title>
        <authorList>
            <consortium name="The Broad Institute Genomics Platform"/>
            <consortium name="The Broad Institute Genome Sequencing Center for Infectious Disease"/>
            <person name="Wu L."/>
            <person name="Ma J."/>
        </authorList>
    </citation>
    <scope>NUCLEOTIDE SEQUENCE [LARGE SCALE GENOMIC DNA]</scope>
    <source>
        <strain evidence="4">CECT 7477</strain>
    </source>
</reference>
<sequence>MQIHFIAIGGSAMHNLALALEHKGYTITGSDDVIFEPSKSRLQEKGLLPEAFGWFPDKIHQGLDAVILGMHAKPDNPELLKAQELGLTIYSYPEFLYEQSKHKTRVVIGGSHGKTTITSMILHVLNYHDIKVDYMVGAQLEGFDRMVHLTEENDFIVLEGDEYLSSPIDRRPKFHLYKPNIALLSGIAWDHINVFPTFENYVEQFQIFVDGIVKGGSITYNEEDEEVKKVVEASENPIRKLPYRTPEYSLENGETLLETPDGPMPIEVFGKHNLSNLAGAKWICQNMGVDEEDFYEAIATFKGASKRLEKIAEGTTSVAYKDFAHSPSKVAATTRAVKEQYPDRKLIACLELHTYSSFNPEFLKEYKGALDAADEAIVFYLPESVAIKKLEPVSPEQIKEAFERSDLQIFTEASSFHNRIYASDFDNSTLLLMSSGNYGGLSLREVMQKIEA</sequence>
<keyword evidence="3" id="KW-0436">Ligase</keyword>